<keyword evidence="1" id="KW-1133">Transmembrane helix</keyword>
<dbReference type="RefSeq" id="WP_290141562.1">
    <property type="nucleotide sequence ID" value="NZ_CP101620.1"/>
</dbReference>
<keyword evidence="1" id="KW-0812">Transmembrane</keyword>
<evidence type="ECO:0000313" key="3">
    <source>
        <dbReference type="Proteomes" id="UP001060112"/>
    </source>
</evidence>
<accession>A0ABY5I451</accession>
<evidence type="ECO:0000256" key="1">
    <source>
        <dbReference type="SAM" id="Phobius"/>
    </source>
</evidence>
<keyword evidence="1" id="KW-0472">Membrane</keyword>
<name>A0ABY5I451_9FIRM</name>
<feature type="transmembrane region" description="Helical" evidence="1">
    <location>
        <begin position="60"/>
        <end position="79"/>
    </location>
</feature>
<dbReference type="EMBL" id="CP101620">
    <property type="protein sequence ID" value="UTY40133.1"/>
    <property type="molecule type" value="Genomic_DNA"/>
</dbReference>
<reference evidence="2" key="1">
    <citation type="submission" date="2022-07" db="EMBL/GenBank/DDBJ databases">
        <title>Faecal culturing of patients with breast cancer.</title>
        <authorList>
            <person name="Teng N.M.Y."/>
            <person name="Kiu R."/>
            <person name="Evans R."/>
            <person name="Baker D.J."/>
            <person name="Zenner C."/>
            <person name="Robinson S.D."/>
            <person name="Hall L.J."/>
        </authorList>
    </citation>
    <scope>NUCLEOTIDE SEQUENCE</scope>
    <source>
        <strain evidence="2">LH1062</strain>
    </source>
</reference>
<evidence type="ECO:0008006" key="4">
    <source>
        <dbReference type="Google" id="ProtNLM"/>
    </source>
</evidence>
<sequence>MKIIAIISGLGYLAYLYVFHVVFLPSQIYEFLFVFVSGLSLILSFYFYHHKRHFACITAMIIYALSFSLSYFVQVFISIHYYTKIVFLFGLLFILSFIAFIIYFYAFIQRLHMDKVNQQKYINQIEKEIYESYIHVLRHDYNQKLYQVMNDIRMNDSQKAIHHLQALTQESYQDTAITISNIPSLNHMFQTELSLYHKEHIPFQYYLCKIEKYWHENYTVFIYQLLEDARKPHNEIKLYIQMNQESYLCRLVSLQPLHYQIDISHDISIVENKFSNDYIYFITLPFSQ</sequence>
<keyword evidence="3" id="KW-1185">Reference proteome</keyword>
<dbReference type="Proteomes" id="UP001060112">
    <property type="component" value="Chromosome"/>
</dbReference>
<protein>
    <recommendedName>
        <fullName evidence="4">SpoOB alpha-helical domain-containing protein</fullName>
    </recommendedName>
</protein>
<organism evidence="2 3">
    <name type="scientific">Allocoprobacillus halotolerans</name>
    <dbReference type="NCBI Taxonomy" id="2944914"/>
    <lineage>
        <taxon>Bacteria</taxon>
        <taxon>Bacillati</taxon>
        <taxon>Bacillota</taxon>
        <taxon>Erysipelotrichia</taxon>
        <taxon>Erysipelotrichales</taxon>
        <taxon>Erysipelotrichaceae</taxon>
        <taxon>Allocoprobacillus</taxon>
    </lineage>
</organism>
<gene>
    <name evidence="2" type="ORF">NMU03_04865</name>
</gene>
<feature type="transmembrane region" description="Helical" evidence="1">
    <location>
        <begin position="31"/>
        <end position="48"/>
    </location>
</feature>
<evidence type="ECO:0000313" key="2">
    <source>
        <dbReference type="EMBL" id="UTY40133.1"/>
    </source>
</evidence>
<proteinExistence type="predicted"/>
<feature type="transmembrane region" description="Helical" evidence="1">
    <location>
        <begin position="7"/>
        <end position="25"/>
    </location>
</feature>
<feature type="transmembrane region" description="Helical" evidence="1">
    <location>
        <begin position="85"/>
        <end position="108"/>
    </location>
</feature>